<dbReference type="RefSeq" id="WP_208386188.1">
    <property type="nucleotide sequence ID" value="NZ_JAAOYO010000004.1"/>
</dbReference>
<name>A0ABX0TB91_9MICO</name>
<feature type="region of interest" description="Disordered" evidence="1">
    <location>
        <begin position="263"/>
        <end position="314"/>
    </location>
</feature>
<dbReference type="InterPro" id="IPR010183">
    <property type="entry name" value="Phage_lambda_Bet"/>
</dbReference>
<comment type="caution">
    <text evidence="2">The sequence shown here is derived from an EMBL/GenBank/DDBJ whole genome shotgun (WGS) entry which is preliminary data.</text>
</comment>
<protein>
    <submittedName>
        <fullName evidence="2">Phage recombination protein Bet</fullName>
    </submittedName>
</protein>
<organism evidence="2 3">
    <name type="scientific">Curtobacterium salicis</name>
    <dbReference type="NCBI Taxonomy" id="1779862"/>
    <lineage>
        <taxon>Bacteria</taxon>
        <taxon>Bacillati</taxon>
        <taxon>Actinomycetota</taxon>
        <taxon>Actinomycetes</taxon>
        <taxon>Micrococcales</taxon>
        <taxon>Microbacteriaceae</taxon>
        <taxon>Curtobacterium</taxon>
    </lineage>
</organism>
<reference evidence="2 3" key="1">
    <citation type="submission" date="2020-03" db="EMBL/GenBank/DDBJ databases">
        <title>Above-ground endophytic microbial communities from plants in different locations in the United States.</title>
        <authorList>
            <person name="Frank C."/>
        </authorList>
    </citation>
    <scope>NUCLEOTIDE SEQUENCE [LARGE SCALE GENOMIC DNA]</scope>
    <source>
        <strain evidence="2 3">WW7</strain>
    </source>
</reference>
<dbReference type="NCBIfam" id="TIGR01913">
    <property type="entry name" value="bet_lambda"/>
    <property type="match status" value="1"/>
</dbReference>
<feature type="compositionally biased region" description="Low complexity" evidence="1">
    <location>
        <begin position="192"/>
        <end position="203"/>
    </location>
</feature>
<keyword evidence="3" id="KW-1185">Reference proteome</keyword>
<dbReference type="InterPro" id="IPR018330">
    <property type="entry name" value="RecT_fam"/>
</dbReference>
<dbReference type="EMBL" id="JAAOYO010000004">
    <property type="protein sequence ID" value="NII42269.1"/>
    <property type="molecule type" value="Genomic_DNA"/>
</dbReference>
<dbReference type="Pfam" id="PF03837">
    <property type="entry name" value="RecT"/>
    <property type="match status" value="1"/>
</dbReference>
<dbReference type="Proteomes" id="UP001318300">
    <property type="component" value="Unassembled WGS sequence"/>
</dbReference>
<evidence type="ECO:0000256" key="1">
    <source>
        <dbReference type="SAM" id="MobiDB-lite"/>
    </source>
</evidence>
<feature type="region of interest" description="Disordered" evidence="1">
    <location>
        <begin position="182"/>
        <end position="203"/>
    </location>
</feature>
<gene>
    <name evidence="2" type="ORF">E9228_002927</name>
</gene>
<evidence type="ECO:0000313" key="3">
    <source>
        <dbReference type="Proteomes" id="UP001318300"/>
    </source>
</evidence>
<feature type="compositionally biased region" description="Polar residues" evidence="1">
    <location>
        <begin position="269"/>
        <end position="279"/>
    </location>
</feature>
<proteinExistence type="predicted"/>
<accession>A0ABX0TB91</accession>
<evidence type="ECO:0000313" key="2">
    <source>
        <dbReference type="EMBL" id="NII42269.1"/>
    </source>
</evidence>
<sequence>MTNAVAALPSTGDETKWTASEAALVEAAGLVTGPPAARRLAPRPVVEAFLMHAQRTGLDPIARQIYCIERGGKWGTQVSIDGARLVAERTGQYRGQTAVQWTADGVTWVDVWLASEAPKAARVGVHRDGFVEPLYAVATLDAYNAGGPMWRKMPALMLGKCAEMLALRKAFPQDLSGLYSTEEMDQAQSGRPQQAPVVQEQQPALVEEPQVAPTDWFAEAAAVSSKDEANALWRRIPKQERSGELQAAIGARLVALAEPVKAAEPEWAEQQSAESTTDWATAEVPQSEDEVETVDGVLEGTEVDGTPSAGGYDR</sequence>